<evidence type="ECO:0000256" key="1">
    <source>
        <dbReference type="SAM" id="Coils"/>
    </source>
</evidence>
<dbReference type="InterPro" id="IPR027417">
    <property type="entry name" value="P-loop_NTPase"/>
</dbReference>
<feature type="compositionally biased region" description="Polar residues" evidence="2">
    <location>
        <begin position="13"/>
        <end position="31"/>
    </location>
</feature>
<accession>A0A2S8G644</accession>
<dbReference type="SUPFAM" id="SSF52540">
    <property type="entry name" value="P-loop containing nucleoside triphosphate hydrolases"/>
    <property type="match status" value="1"/>
</dbReference>
<dbReference type="Gene3D" id="3.40.50.300">
    <property type="entry name" value="P-loop containing nucleotide triphosphate hydrolases"/>
    <property type="match status" value="1"/>
</dbReference>
<dbReference type="AlphaFoldDB" id="A0A2S8G644"/>
<comment type="caution">
    <text evidence="3">The sequence shown here is derived from an EMBL/GenBank/DDBJ whole genome shotgun (WGS) entry which is preliminary data.</text>
</comment>
<organism evidence="3 4">
    <name type="scientific">Blastopirellula marina</name>
    <dbReference type="NCBI Taxonomy" id="124"/>
    <lineage>
        <taxon>Bacteria</taxon>
        <taxon>Pseudomonadati</taxon>
        <taxon>Planctomycetota</taxon>
        <taxon>Planctomycetia</taxon>
        <taxon>Pirellulales</taxon>
        <taxon>Pirellulaceae</taxon>
        <taxon>Blastopirellula</taxon>
    </lineage>
</organism>
<dbReference type="EMBL" id="PUHY01000004">
    <property type="protein sequence ID" value="PQO39909.1"/>
    <property type="molecule type" value="Genomic_DNA"/>
</dbReference>
<feature type="compositionally biased region" description="Basic and acidic residues" evidence="2">
    <location>
        <begin position="32"/>
        <end position="42"/>
    </location>
</feature>
<reference evidence="3 4" key="1">
    <citation type="submission" date="2018-02" db="EMBL/GenBank/DDBJ databases">
        <title>Comparative genomes isolates from brazilian mangrove.</title>
        <authorList>
            <person name="Araujo J.E."/>
            <person name="Taketani R.G."/>
            <person name="Silva M.C.P."/>
            <person name="Loureco M.V."/>
            <person name="Andreote F.D."/>
        </authorList>
    </citation>
    <scope>NUCLEOTIDE SEQUENCE [LARGE SCALE GENOMIC DNA]</scope>
    <source>
        <strain evidence="3 4">Hex-1 MGV</strain>
    </source>
</reference>
<evidence type="ECO:0000313" key="4">
    <source>
        <dbReference type="Proteomes" id="UP000238322"/>
    </source>
</evidence>
<dbReference type="OrthoDB" id="251255at2"/>
<dbReference type="Proteomes" id="UP000238322">
    <property type="component" value="Unassembled WGS sequence"/>
</dbReference>
<evidence type="ECO:0000313" key="3">
    <source>
        <dbReference type="EMBL" id="PQO39909.1"/>
    </source>
</evidence>
<feature type="coiled-coil region" evidence="1">
    <location>
        <begin position="98"/>
        <end position="153"/>
    </location>
</feature>
<protein>
    <submittedName>
        <fullName evidence="3">Uncharacterized protein</fullName>
    </submittedName>
</protein>
<keyword evidence="1" id="KW-0175">Coiled coil</keyword>
<feature type="compositionally biased region" description="Polar residues" evidence="2">
    <location>
        <begin position="44"/>
        <end position="59"/>
    </location>
</feature>
<feature type="region of interest" description="Disordered" evidence="2">
    <location>
        <begin position="8"/>
        <end position="78"/>
    </location>
</feature>
<proteinExistence type="predicted"/>
<sequence length="527" mass="59076">MARFLKALKGLQSLDSTDQENAPEVQSQSIDARQDQPGDDIRSTIPTDNRPQSAASQTMVMPEQVEPPQSEPSPDKDELVRKLTQQLTIALKQRDVVADEMLKVREKLESNDQRHEEEIVRLRDSVEGHQRSAKTIEIELKSIESELRQQLIRQQDEFVQRLGEVERQMLQQVERPLPTVTESATDAELREFQAELRQQMVREKEDFVRRLAEIESRIAEQAKSSVAKSEVAAQSNHNAELKSLQAEIHQQMVRQQQEFAQRIGDVEKQVRKQVDAPIAATESTPPVMGKSAIRKAEIFKPLPSRLEADKQIPNTDAISTAMKLLEDPAVTHQFEQLADAVFGHIDFQNVNQPEVVNFGTCCPGQCTSDLVLRLAAWISRQGGDVLVIDGALRQKRLTERLGLRTSPGLFEFVRRETYRQDGTFRHKESGISFIPAGKSSFVLTTSESDFVSLRDQLREIAKTNPLILIAGEGPDLSTSWLLAQIATKTYLQVELGEASGADVRAAVDCFLRQGCEPSGLVAMNALK</sequence>
<evidence type="ECO:0000256" key="2">
    <source>
        <dbReference type="SAM" id="MobiDB-lite"/>
    </source>
</evidence>
<dbReference type="RefSeq" id="WP_105328344.1">
    <property type="nucleotide sequence ID" value="NZ_PUHY01000004.1"/>
</dbReference>
<gene>
    <name evidence="3" type="ORF">C5Y83_04020</name>
</gene>
<name>A0A2S8G644_9BACT</name>